<reference evidence="1" key="2">
    <citation type="submission" date="2021-10" db="EMBL/GenBank/DDBJ databases">
        <title>Phylogenomics reveals ancestral predisposition of the termite-cultivated fungus Termitomyces towards a domesticated lifestyle.</title>
        <authorList>
            <person name="Auxier B."/>
            <person name="Grum-Grzhimaylo A."/>
            <person name="Cardenas M.E."/>
            <person name="Lodge J.D."/>
            <person name="Laessoe T."/>
            <person name="Pedersen O."/>
            <person name="Smith M.E."/>
            <person name="Kuyper T.W."/>
            <person name="Franco-Molano E.A."/>
            <person name="Baroni T.J."/>
            <person name="Aanen D.K."/>
        </authorList>
    </citation>
    <scope>NUCLEOTIDE SEQUENCE</scope>
    <source>
        <strain evidence="1">D49</strain>
    </source>
</reference>
<dbReference type="EMBL" id="JABCKI010005855">
    <property type="protein sequence ID" value="KAG5637164.1"/>
    <property type="molecule type" value="Genomic_DNA"/>
</dbReference>
<evidence type="ECO:0000313" key="1">
    <source>
        <dbReference type="EMBL" id="KAG5637164.1"/>
    </source>
</evidence>
<dbReference type="InterPro" id="IPR013780">
    <property type="entry name" value="Glyco_hydro_b"/>
</dbReference>
<dbReference type="InterPro" id="IPR017853">
    <property type="entry name" value="GH"/>
</dbReference>
<accession>A0A9P7FRU3</accession>
<proteinExistence type="predicted"/>
<dbReference type="Proteomes" id="UP000717328">
    <property type="component" value="Unassembled WGS sequence"/>
</dbReference>
<sequence>MNFCEASKKRSRYDLRNILKDTIVNAKPNDAVTFVDNHDTVNGVQYVESNFKPQAYAIILLRGKGYPCVFYGDLYPNHEYNEMVATSLTQLIDARKKFAYGETNDYVSDKNCIGFVRSGDSTHPGCAVVLSNADEE</sequence>
<comment type="caution">
    <text evidence="1">The sequence shown here is derived from an EMBL/GenBank/DDBJ whole genome shotgun (WGS) entry which is preliminary data.</text>
</comment>
<gene>
    <name evidence="1" type="ORF">H0H81_005567</name>
</gene>
<evidence type="ECO:0000313" key="2">
    <source>
        <dbReference type="Proteomes" id="UP000717328"/>
    </source>
</evidence>
<protein>
    <recommendedName>
        <fullName evidence="3">Alpha-amylase</fullName>
    </recommendedName>
</protein>
<evidence type="ECO:0008006" key="3">
    <source>
        <dbReference type="Google" id="ProtNLM"/>
    </source>
</evidence>
<dbReference type="SUPFAM" id="SSF51445">
    <property type="entry name" value="(Trans)glycosidases"/>
    <property type="match status" value="1"/>
</dbReference>
<dbReference type="Gene3D" id="2.60.40.1180">
    <property type="entry name" value="Golgi alpha-mannosidase II"/>
    <property type="match status" value="1"/>
</dbReference>
<organism evidence="1 2">
    <name type="scientific">Sphagnurus paluster</name>
    <dbReference type="NCBI Taxonomy" id="117069"/>
    <lineage>
        <taxon>Eukaryota</taxon>
        <taxon>Fungi</taxon>
        <taxon>Dikarya</taxon>
        <taxon>Basidiomycota</taxon>
        <taxon>Agaricomycotina</taxon>
        <taxon>Agaricomycetes</taxon>
        <taxon>Agaricomycetidae</taxon>
        <taxon>Agaricales</taxon>
        <taxon>Tricholomatineae</taxon>
        <taxon>Lyophyllaceae</taxon>
        <taxon>Sphagnurus</taxon>
    </lineage>
</organism>
<keyword evidence="2" id="KW-1185">Reference proteome</keyword>
<dbReference type="Gene3D" id="3.20.20.80">
    <property type="entry name" value="Glycosidases"/>
    <property type="match status" value="1"/>
</dbReference>
<dbReference type="OrthoDB" id="3037462at2759"/>
<reference evidence="1" key="1">
    <citation type="submission" date="2021-02" db="EMBL/GenBank/DDBJ databases">
        <authorList>
            <person name="Nieuwenhuis M."/>
            <person name="Van De Peppel L.J.J."/>
        </authorList>
    </citation>
    <scope>NUCLEOTIDE SEQUENCE</scope>
    <source>
        <strain evidence="1">D49</strain>
    </source>
</reference>
<name>A0A9P7FRU3_9AGAR</name>
<dbReference type="AlphaFoldDB" id="A0A9P7FRU3"/>